<dbReference type="OrthoDB" id="7875846at2"/>
<name>A0A2T0RZY6_9RHOB</name>
<evidence type="ECO:0000313" key="3">
    <source>
        <dbReference type="Proteomes" id="UP000239480"/>
    </source>
</evidence>
<feature type="chain" id="PRO_5015399167" description="Chitin binding peritrophin-A-like protein" evidence="1">
    <location>
        <begin position="24"/>
        <end position="57"/>
    </location>
</feature>
<accession>A0A2T0RZY6</accession>
<keyword evidence="1" id="KW-0732">Signal</keyword>
<gene>
    <name evidence="2" type="ORF">CLV78_101840</name>
</gene>
<evidence type="ECO:0008006" key="4">
    <source>
        <dbReference type="Google" id="ProtNLM"/>
    </source>
</evidence>
<keyword evidence="3" id="KW-1185">Reference proteome</keyword>
<dbReference type="EMBL" id="PVTD01000001">
    <property type="protein sequence ID" value="PRY26739.1"/>
    <property type="molecule type" value="Genomic_DNA"/>
</dbReference>
<organism evidence="2 3">
    <name type="scientific">Aliiruegeria haliotis</name>
    <dbReference type="NCBI Taxonomy" id="1280846"/>
    <lineage>
        <taxon>Bacteria</taxon>
        <taxon>Pseudomonadati</taxon>
        <taxon>Pseudomonadota</taxon>
        <taxon>Alphaproteobacteria</taxon>
        <taxon>Rhodobacterales</taxon>
        <taxon>Roseobacteraceae</taxon>
        <taxon>Aliiruegeria</taxon>
    </lineage>
</organism>
<dbReference type="AlphaFoldDB" id="A0A2T0RZY6"/>
<feature type="signal peptide" evidence="1">
    <location>
        <begin position="1"/>
        <end position="23"/>
    </location>
</feature>
<dbReference type="Proteomes" id="UP000239480">
    <property type="component" value="Unassembled WGS sequence"/>
</dbReference>
<protein>
    <recommendedName>
        <fullName evidence="4">Chitin binding peritrophin-A-like protein</fullName>
    </recommendedName>
</protein>
<reference evidence="2 3" key="1">
    <citation type="submission" date="2018-03" db="EMBL/GenBank/DDBJ databases">
        <title>Genomic Encyclopedia of Archaeal and Bacterial Type Strains, Phase II (KMG-II): from individual species to whole genera.</title>
        <authorList>
            <person name="Goeker M."/>
        </authorList>
    </citation>
    <scope>NUCLEOTIDE SEQUENCE [LARGE SCALE GENOMIC DNA]</scope>
    <source>
        <strain evidence="2 3">DSM 29328</strain>
    </source>
</reference>
<evidence type="ECO:0000313" key="2">
    <source>
        <dbReference type="EMBL" id="PRY26739.1"/>
    </source>
</evidence>
<dbReference type="RefSeq" id="WP_158263414.1">
    <property type="nucleotide sequence ID" value="NZ_PVTD01000001.1"/>
</dbReference>
<comment type="caution">
    <text evidence="2">The sequence shown here is derived from an EMBL/GenBank/DDBJ whole genome shotgun (WGS) entry which is preliminary data.</text>
</comment>
<proteinExistence type="predicted"/>
<evidence type="ECO:0000256" key="1">
    <source>
        <dbReference type="SAM" id="SignalP"/>
    </source>
</evidence>
<sequence>MTTTFKTALAAVCLAALPSLAIAEGCGWRHIDETASQCPDGHAYDAQSGSCVKLTTS</sequence>